<organism evidence="3 4">
    <name type="scientific">Neolewinella xylanilytica</name>
    <dbReference type="NCBI Taxonomy" id="1514080"/>
    <lineage>
        <taxon>Bacteria</taxon>
        <taxon>Pseudomonadati</taxon>
        <taxon>Bacteroidota</taxon>
        <taxon>Saprospiria</taxon>
        <taxon>Saprospirales</taxon>
        <taxon>Lewinellaceae</taxon>
        <taxon>Neolewinella</taxon>
    </lineage>
</organism>
<comment type="caution">
    <text evidence="3">The sequence shown here is derived from an EMBL/GenBank/DDBJ whole genome shotgun (WGS) entry which is preliminary data.</text>
</comment>
<reference evidence="3 4" key="1">
    <citation type="submission" date="2018-02" db="EMBL/GenBank/DDBJ databases">
        <title>Genomic Encyclopedia of Archaeal and Bacterial Type Strains, Phase II (KMG-II): from individual species to whole genera.</title>
        <authorList>
            <person name="Goeker M."/>
        </authorList>
    </citation>
    <scope>NUCLEOTIDE SEQUENCE [LARGE SCALE GENOMIC DNA]</scope>
    <source>
        <strain evidence="3 4">DSM 29526</strain>
    </source>
</reference>
<feature type="region of interest" description="Disordered" evidence="1">
    <location>
        <begin position="197"/>
        <end position="248"/>
    </location>
</feature>
<dbReference type="InterPro" id="IPR016135">
    <property type="entry name" value="UBQ-conjugating_enzyme/RWD"/>
</dbReference>
<proteinExistence type="predicted"/>
<dbReference type="Pfam" id="PF00179">
    <property type="entry name" value="UQ_con"/>
    <property type="match status" value="1"/>
</dbReference>
<dbReference type="EMBL" id="PTJC01000005">
    <property type="protein sequence ID" value="PPK88785.1"/>
    <property type="molecule type" value="Genomic_DNA"/>
</dbReference>
<dbReference type="SUPFAM" id="SSF54495">
    <property type="entry name" value="UBC-like"/>
    <property type="match status" value="1"/>
</dbReference>
<sequence length="248" mass="28589">MPRPNYDFDHPIFKTKRNWLLYAKEHVDLWDLQENSDVIEWTVQSTVGSLEIPTVYHVTYHLRTITGIDAEAQPIYGDRHVMELTIPTRYPLVPASIFMRTDVWHPNIQSVGRFKGKICGNVNSYGIDYSLRQLVLRVGEILQYKNYLADFVPPYPEDPKVAEWVKAYGEPRNIVNRKEGIFTDDQPLIRPIVRAAVPPPADTPVRSEMDRPEDKPAPQIRIGKRTQVPDPPRRTIRIGGNHAKQDKS</sequence>
<evidence type="ECO:0000313" key="4">
    <source>
        <dbReference type="Proteomes" id="UP000237662"/>
    </source>
</evidence>
<evidence type="ECO:0000259" key="2">
    <source>
        <dbReference type="Pfam" id="PF00179"/>
    </source>
</evidence>
<feature type="compositionally biased region" description="Basic and acidic residues" evidence="1">
    <location>
        <begin position="205"/>
        <end position="216"/>
    </location>
</feature>
<feature type="domain" description="UBC core" evidence="2">
    <location>
        <begin position="77"/>
        <end position="146"/>
    </location>
</feature>
<accession>A0A2S6IBC3</accession>
<dbReference type="Gene3D" id="3.10.110.10">
    <property type="entry name" value="Ubiquitin Conjugating Enzyme"/>
    <property type="match status" value="1"/>
</dbReference>
<keyword evidence="4" id="KW-1185">Reference proteome</keyword>
<evidence type="ECO:0000256" key="1">
    <source>
        <dbReference type="SAM" id="MobiDB-lite"/>
    </source>
</evidence>
<gene>
    <name evidence="3" type="ORF">CLV84_1757</name>
</gene>
<dbReference type="RefSeq" id="WP_104419319.1">
    <property type="nucleotide sequence ID" value="NZ_PTJC01000005.1"/>
</dbReference>
<name>A0A2S6IBC3_9BACT</name>
<evidence type="ECO:0000313" key="3">
    <source>
        <dbReference type="EMBL" id="PPK88785.1"/>
    </source>
</evidence>
<dbReference type="OrthoDB" id="1490698at2"/>
<dbReference type="InterPro" id="IPR000608">
    <property type="entry name" value="UBC"/>
</dbReference>
<dbReference type="Proteomes" id="UP000237662">
    <property type="component" value="Unassembled WGS sequence"/>
</dbReference>
<protein>
    <submittedName>
        <fullName evidence="3">Ubiquitin-conjugating enzyme</fullName>
    </submittedName>
</protein>
<dbReference type="AlphaFoldDB" id="A0A2S6IBC3"/>